<feature type="compositionally biased region" description="Polar residues" evidence="1">
    <location>
        <begin position="74"/>
        <end position="86"/>
    </location>
</feature>
<feature type="compositionally biased region" description="Polar residues" evidence="1">
    <location>
        <begin position="455"/>
        <end position="467"/>
    </location>
</feature>
<evidence type="ECO:0000313" key="3">
    <source>
        <dbReference type="Proteomes" id="UP000800040"/>
    </source>
</evidence>
<reference evidence="2" key="1">
    <citation type="submission" date="2020-01" db="EMBL/GenBank/DDBJ databases">
        <authorList>
            <consortium name="DOE Joint Genome Institute"/>
            <person name="Haridas S."/>
            <person name="Albert R."/>
            <person name="Binder M."/>
            <person name="Bloem J."/>
            <person name="Labutti K."/>
            <person name="Salamov A."/>
            <person name="Andreopoulos B."/>
            <person name="Baker S.E."/>
            <person name="Barry K."/>
            <person name="Bills G."/>
            <person name="Bluhm B.H."/>
            <person name="Cannon C."/>
            <person name="Castanera R."/>
            <person name="Culley D.E."/>
            <person name="Daum C."/>
            <person name="Ezra D."/>
            <person name="Gonzalez J.B."/>
            <person name="Henrissat B."/>
            <person name="Kuo A."/>
            <person name="Liang C."/>
            <person name="Lipzen A."/>
            <person name="Lutzoni F."/>
            <person name="Magnuson J."/>
            <person name="Mondo S."/>
            <person name="Nolan M."/>
            <person name="Ohm R."/>
            <person name="Pangilinan J."/>
            <person name="Park H.-J."/>
            <person name="Ramirez L."/>
            <person name="Alfaro M."/>
            <person name="Sun H."/>
            <person name="Tritt A."/>
            <person name="Yoshinaga Y."/>
            <person name="Zwiers L.-H."/>
            <person name="Turgeon B.G."/>
            <person name="Goodwin S.B."/>
            <person name="Spatafora J.W."/>
            <person name="Crous P.W."/>
            <person name="Grigoriev I.V."/>
        </authorList>
    </citation>
    <scope>NUCLEOTIDE SEQUENCE</scope>
    <source>
        <strain evidence="2">P77</strain>
    </source>
</reference>
<feature type="region of interest" description="Disordered" evidence="1">
    <location>
        <begin position="455"/>
        <end position="478"/>
    </location>
</feature>
<feature type="compositionally biased region" description="Basic and acidic residues" evidence="1">
    <location>
        <begin position="302"/>
        <end position="322"/>
    </location>
</feature>
<name>A0A6A5JYZ1_9PLEO</name>
<feature type="compositionally biased region" description="Basic and acidic residues" evidence="1">
    <location>
        <begin position="250"/>
        <end position="268"/>
    </location>
</feature>
<gene>
    <name evidence="2" type="ORF">BDW02DRAFT_112531</name>
</gene>
<feature type="region of interest" description="Disordered" evidence="1">
    <location>
        <begin position="1"/>
        <end position="49"/>
    </location>
</feature>
<feature type="region of interest" description="Disordered" evidence="1">
    <location>
        <begin position="495"/>
        <end position="524"/>
    </location>
</feature>
<dbReference type="Proteomes" id="UP000800040">
    <property type="component" value="Unassembled WGS sequence"/>
</dbReference>
<feature type="compositionally biased region" description="Polar residues" evidence="1">
    <location>
        <begin position="273"/>
        <end position="294"/>
    </location>
</feature>
<protein>
    <submittedName>
        <fullName evidence="2">Uncharacterized protein</fullName>
    </submittedName>
</protein>
<dbReference type="AlphaFoldDB" id="A0A6A5JYZ1"/>
<keyword evidence="3" id="KW-1185">Reference proteome</keyword>
<sequence>MAFTSPRNFIGMPVESLAASQPPSSKKKAPRVDPITEPEEQTPLVPKSRAAVAEAIEAIRHQTSKESAILPPTFSRTTTQETVQEPNTPPDSRAVSPLFEAIDEIESLQPHRTRTSSTSHKRRRSTHTRRSAEHTVEDELPEVNPRTETVRRTSGYASSIRPTKTIDSERTDKSARTEKSDRSDKTERDKSRYVYESRSAAIKALYPNTPLSGQNTNGNSKSSIKSEKTEKKKEKSSKDSAKDSSNASSRDSRESNRESRELKKERSIPDNGTWDTNSEITNDDLASTHISTNMPYPAVKSSAREPPEVKRKPKELRRERSIPDNGTWDTNSEITVHGPATTVSTNVPYPATQDPRRDSKDLKRWSRELSRKQSVSVAGTWDTDSEITHHAPPTTVSTNVPYMTGLPRELRRERSIPDNGTWDTSSEFSHYVAPTTVSTNVPYMTALPRQLRRNSVSDAGTWDTSSDITHRGPPTTVSTNVPYMTELPRQLRRDSISDDGTWDTSSEFTHANDGPATTVSTNIPYPVERPRSLRRRKSIPDNGTWDTSSLVTNEDMKTSVSTNVTYAAERLSR</sequence>
<feature type="compositionally biased region" description="Basic and acidic residues" evidence="1">
    <location>
        <begin position="164"/>
        <end position="195"/>
    </location>
</feature>
<evidence type="ECO:0000256" key="1">
    <source>
        <dbReference type="SAM" id="MobiDB-lite"/>
    </source>
</evidence>
<feature type="compositionally biased region" description="Polar residues" evidence="1">
    <location>
        <begin position="209"/>
        <end position="218"/>
    </location>
</feature>
<feature type="compositionally biased region" description="Polar residues" evidence="1">
    <location>
        <begin position="502"/>
        <end position="523"/>
    </location>
</feature>
<feature type="compositionally biased region" description="Basic and acidic residues" evidence="1">
    <location>
        <begin position="354"/>
        <end position="371"/>
    </location>
</feature>
<proteinExistence type="predicted"/>
<evidence type="ECO:0000313" key="2">
    <source>
        <dbReference type="EMBL" id="KAF1830208.1"/>
    </source>
</evidence>
<feature type="compositionally biased region" description="Basic and acidic residues" evidence="1">
    <location>
        <begin position="224"/>
        <end position="242"/>
    </location>
</feature>
<accession>A0A6A5JYZ1</accession>
<dbReference type="OrthoDB" id="6365728at2759"/>
<dbReference type="EMBL" id="ML975405">
    <property type="protein sequence ID" value="KAF1830208.1"/>
    <property type="molecule type" value="Genomic_DNA"/>
</dbReference>
<feature type="compositionally biased region" description="Basic residues" evidence="1">
    <location>
        <begin position="111"/>
        <end position="129"/>
    </location>
</feature>
<organism evidence="2 3">
    <name type="scientific">Decorospora gaudefroyi</name>
    <dbReference type="NCBI Taxonomy" id="184978"/>
    <lineage>
        <taxon>Eukaryota</taxon>
        <taxon>Fungi</taxon>
        <taxon>Dikarya</taxon>
        <taxon>Ascomycota</taxon>
        <taxon>Pezizomycotina</taxon>
        <taxon>Dothideomycetes</taxon>
        <taxon>Pleosporomycetidae</taxon>
        <taxon>Pleosporales</taxon>
        <taxon>Pleosporineae</taxon>
        <taxon>Pleosporaceae</taxon>
        <taxon>Decorospora</taxon>
    </lineage>
</organism>
<feature type="region of interest" description="Disordered" evidence="1">
    <location>
        <begin position="61"/>
        <end position="377"/>
    </location>
</feature>